<evidence type="ECO:0000256" key="7">
    <source>
        <dbReference type="ARBA" id="ARBA00023186"/>
    </source>
</evidence>
<dbReference type="EMBL" id="JARBJD010000023">
    <property type="protein sequence ID" value="KAK2960460.1"/>
    <property type="molecule type" value="Genomic_DNA"/>
</dbReference>
<keyword evidence="5" id="KW-1133">Transmembrane helix</keyword>
<evidence type="ECO:0000256" key="1">
    <source>
        <dbReference type="ARBA" id="ARBA00004389"/>
    </source>
</evidence>
<proteinExistence type="inferred from homology"/>
<comment type="caution">
    <text evidence="10">The sequence shown here is derived from an EMBL/GenBank/DDBJ whole genome shotgun (WGS) entry which is preliminary data.</text>
</comment>
<evidence type="ECO:0000256" key="6">
    <source>
        <dbReference type="ARBA" id="ARBA00023136"/>
    </source>
</evidence>
<dbReference type="InterPro" id="IPR013320">
    <property type="entry name" value="ConA-like_dom_sf"/>
</dbReference>
<comment type="subcellular location">
    <subcellularLocation>
        <location evidence="1">Endoplasmic reticulum membrane</location>
        <topology evidence="1">Single-pass membrane protein</topology>
    </subcellularLocation>
</comment>
<feature type="compositionally biased region" description="Acidic residues" evidence="9">
    <location>
        <begin position="369"/>
        <end position="386"/>
    </location>
</feature>
<accession>A0ABQ9Y9N3</accession>
<sequence length="435" mass="52253">MFAFLSFLAELHSTVFFREEFDLSWKKRWVQGHFYETERKQGTWGYESPLVYANPSAARGVITKGDMRNFQLTADIGQTISTRNKPFILSYTLMLFPDLIRSTTASIKLYPEGIDINNVTLDTPYIFEFGPQIEKRQAHTQIKFVRGKQEYNMIKRYPCKNDKNTHLYTFILYPDHTFEFHVDDYLETQGKIEDYWKCFVPRDFEIPEATKPTDWVDDEFIPDLTDKKPEDWDQPATIPDPTSKQPDDWNEEVDGEWIPSEISNPRHRGIWKPRMLPNPDYKGEWIAPRKVNPAWEEEAHEYEIDDIRYVGINTYQRSSGTLFDNLFIGDDINEYRAFIQTTWYPQYRKEIEGTGIDELEEELDLMDIELDEDEEPEMEEDEEDDEEKRKRRFKEDAERRKREREEDREYSRSMRKKQYDFPDYEEEDDDDDRDL</sequence>
<gene>
    <name evidence="10" type="ORF">BLNAU_4677</name>
</gene>
<keyword evidence="6" id="KW-0472">Membrane</keyword>
<evidence type="ECO:0000313" key="10">
    <source>
        <dbReference type="EMBL" id="KAK2960460.1"/>
    </source>
</evidence>
<feature type="compositionally biased region" description="Basic and acidic residues" evidence="9">
    <location>
        <begin position="393"/>
        <end position="420"/>
    </location>
</feature>
<dbReference type="Gene3D" id="2.60.120.200">
    <property type="match status" value="1"/>
</dbReference>
<evidence type="ECO:0000256" key="9">
    <source>
        <dbReference type="SAM" id="MobiDB-lite"/>
    </source>
</evidence>
<dbReference type="SUPFAM" id="SSF63887">
    <property type="entry name" value="P-domain of calnexin/calreticulin"/>
    <property type="match status" value="1"/>
</dbReference>
<keyword evidence="7 8" id="KW-0143">Chaperone</keyword>
<dbReference type="InterPro" id="IPR018124">
    <property type="entry name" value="Calret/calnex_CS"/>
</dbReference>
<evidence type="ECO:0000256" key="3">
    <source>
        <dbReference type="ARBA" id="ARBA00022692"/>
    </source>
</evidence>
<dbReference type="PANTHER" id="PTHR11073">
    <property type="entry name" value="CALRETICULIN AND CALNEXIN"/>
    <property type="match status" value="1"/>
</dbReference>
<feature type="compositionally biased region" description="Acidic residues" evidence="9">
    <location>
        <begin position="422"/>
        <end position="435"/>
    </location>
</feature>
<evidence type="ECO:0000256" key="2">
    <source>
        <dbReference type="ARBA" id="ARBA00010983"/>
    </source>
</evidence>
<dbReference type="Gene3D" id="2.10.250.10">
    <property type="entry name" value="Calreticulin/calnexin, P domain"/>
    <property type="match status" value="1"/>
</dbReference>
<dbReference type="Pfam" id="PF00262">
    <property type="entry name" value="Calreticulin"/>
    <property type="match status" value="2"/>
</dbReference>
<dbReference type="SUPFAM" id="SSF49899">
    <property type="entry name" value="Concanavalin A-like lectins/glucanases"/>
    <property type="match status" value="1"/>
</dbReference>
<dbReference type="Proteomes" id="UP001281761">
    <property type="component" value="Unassembled WGS sequence"/>
</dbReference>
<evidence type="ECO:0000256" key="5">
    <source>
        <dbReference type="ARBA" id="ARBA00022989"/>
    </source>
</evidence>
<evidence type="ECO:0000313" key="11">
    <source>
        <dbReference type="Proteomes" id="UP001281761"/>
    </source>
</evidence>
<dbReference type="PRINTS" id="PR00626">
    <property type="entry name" value="CALRETICULIN"/>
</dbReference>
<comment type="similarity">
    <text evidence="2 8">Belongs to the calreticulin family.</text>
</comment>
<dbReference type="PANTHER" id="PTHR11073:SF1">
    <property type="entry name" value="CALNEXIN 14D-RELATED"/>
    <property type="match status" value="1"/>
</dbReference>
<dbReference type="InterPro" id="IPR009033">
    <property type="entry name" value="Calreticulin/calnexin_P_dom_sf"/>
</dbReference>
<evidence type="ECO:0000256" key="8">
    <source>
        <dbReference type="RuleBase" id="RU362126"/>
    </source>
</evidence>
<protein>
    <submittedName>
        <fullName evidence="10">Calnexin like protein</fullName>
    </submittedName>
</protein>
<keyword evidence="4 8" id="KW-0256">Endoplasmic reticulum</keyword>
<keyword evidence="11" id="KW-1185">Reference proteome</keyword>
<name>A0ABQ9Y9N3_9EUKA</name>
<reference evidence="10 11" key="1">
    <citation type="journal article" date="2022" name="bioRxiv">
        <title>Genomics of Preaxostyla Flagellates Illuminates Evolutionary Transitions and the Path Towards Mitochondrial Loss.</title>
        <authorList>
            <person name="Novak L.V.F."/>
            <person name="Treitli S.C."/>
            <person name="Pyrih J."/>
            <person name="Halakuc P."/>
            <person name="Pipaliya S.V."/>
            <person name="Vacek V."/>
            <person name="Brzon O."/>
            <person name="Soukal P."/>
            <person name="Eme L."/>
            <person name="Dacks J.B."/>
            <person name="Karnkowska A."/>
            <person name="Elias M."/>
            <person name="Hampl V."/>
        </authorList>
    </citation>
    <scope>NUCLEOTIDE SEQUENCE [LARGE SCALE GENOMIC DNA]</scope>
    <source>
        <strain evidence="10">NAU3</strain>
        <tissue evidence="10">Gut</tissue>
    </source>
</reference>
<keyword evidence="3" id="KW-0812">Transmembrane</keyword>
<feature type="region of interest" description="Disordered" evidence="9">
    <location>
        <begin position="224"/>
        <end position="249"/>
    </location>
</feature>
<dbReference type="InterPro" id="IPR001580">
    <property type="entry name" value="Calret/calnex"/>
</dbReference>
<evidence type="ECO:0000256" key="4">
    <source>
        <dbReference type="ARBA" id="ARBA00022824"/>
    </source>
</evidence>
<feature type="region of interest" description="Disordered" evidence="9">
    <location>
        <begin position="369"/>
        <end position="435"/>
    </location>
</feature>
<organism evidence="10 11">
    <name type="scientific">Blattamonas nauphoetae</name>
    <dbReference type="NCBI Taxonomy" id="2049346"/>
    <lineage>
        <taxon>Eukaryota</taxon>
        <taxon>Metamonada</taxon>
        <taxon>Preaxostyla</taxon>
        <taxon>Oxymonadida</taxon>
        <taxon>Blattamonas</taxon>
    </lineage>
</organism>
<dbReference type="PROSITE" id="PS00805">
    <property type="entry name" value="CALRETICULIN_REPEAT"/>
    <property type="match status" value="1"/>
</dbReference>